<evidence type="ECO:0000313" key="3">
    <source>
        <dbReference type="Proteomes" id="UP000054544"/>
    </source>
</evidence>
<evidence type="ECO:0000313" key="2">
    <source>
        <dbReference type="EMBL" id="KJK83647.1"/>
    </source>
</evidence>
<keyword evidence="3" id="KW-1185">Reference proteome</keyword>
<dbReference type="Proteomes" id="UP000054544">
    <property type="component" value="Unassembled WGS sequence"/>
</dbReference>
<protein>
    <submittedName>
        <fullName evidence="2">Uncharacterized protein</fullName>
    </submittedName>
</protein>
<feature type="compositionally biased region" description="Basic and acidic residues" evidence="1">
    <location>
        <begin position="7"/>
        <end position="16"/>
    </location>
</feature>
<proteinExistence type="predicted"/>
<name>A0A0D9PBJ6_METAN</name>
<dbReference type="AlphaFoldDB" id="A0A0D9PBJ6"/>
<feature type="region of interest" description="Disordered" evidence="1">
    <location>
        <begin position="46"/>
        <end position="69"/>
    </location>
</feature>
<reference evidence="3" key="1">
    <citation type="journal article" date="2014" name="BMC Genomics">
        <title>The genome sequence of the biocontrol fungus Metarhizium anisopliae and comparative genomics of Metarhizium species.</title>
        <authorList>
            <person name="Pattemore J.A."/>
            <person name="Hane J.K."/>
            <person name="Williams A.H."/>
            <person name="Wilson B.A."/>
            <person name="Stodart B.J."/>
            <person name="Ash G.J."/>
        </authorList>
    </citation>
    <scope>NUCLEOTIDE SEQUENCE [LARGE SCALE GENOMIC DNA]</scope>
    <source>
        <strain evidence="3">BRIP 53293</strain>
    </source>
</reference>
<organism evidence="2 3">
    <name type="scientific">Metarhizium anisopliae BRIP 53293</name>
    <dbReference type="NCBI Taxonomy" id="1291518"/>
    <lineage>
        <taxon>Eukaryota</taxon>
        <taxon>Fungi</taxon>
        <taxon>Dikarya</taxon>
        <taxon>Ascomycota</taxon>
        <taxon>Pezizomycotina</taxon>
        <taxon>Sordariomycetes</taxon>
        <taxon>Hypocreomycetidae</taxon>
        <taxon>Hypocreales</taxon>
        <taxon>Clavicipitaceae</taxon>
        <taxon>Metarhizium</taxon>
    </lineage>
</organism>
<dbReference type="EMBL" id="KE384720">
    <property type="protein sequence ID" value="KJK83647.1"/>
    <property type="molecule type" value="Genomic_DNA"/>
</dbReference>
<accession>A0A0D9PBJ6</accession>
<evidence type="ECO:0000256" key="1">
    <source>
        <dbReference type="SAM" id="MobiDB-lite"/>
    </source>
</evidence>
<feature type="region of interest" description="Disordered" evidence="1">
    <location>
        <begin position="1"/>
        <end position="28"/>
    </location>
</feature>
<sequence length="146" mass="15878">MILMLDTNKKDYDHAGQPRRVSLPRVADSADSIESRRVVSTVKPGHLGELLPDSAPTDRHGAQECRSGLGCQSPKATRVLSQHRSEAARRSGVISAGEAIILTMTAAREKYLALLLEEYHAMANMFSPFHMISAGTNGYYSPLTAP</sequence>
<gene>
    <name evidence="2" type="ORF">H634G_00880</name>
</gene>